<feature type="transmembrane region" description="Helical" evidence="5">
    <location>
        <begin position="63"/>
        <end position="79"/>
    </location>
</feature>
<dbReference type="PANTHER" id="PTHR24421:SF55">
    <property type="entry name" value="SENSOR HISTIDINE KINASE YDFH"/>
    <property type="match status" value="1"/>
</dbReference>
<dbReference type="InterPro" id="IPR003594">
    <property type="entry name" value="HATPase_dom"/>
</dbReference>
<proteinExistence type="predicted"/>
<evidence type="ECO:0000259" key="6">
    <source>
        <dbReference type="PROSITE" id="PS50109"/>
    </source>
</evidence>
<dbReference type="Pfam" id="PF02518">
    <property type="entry name" value="HATPase_c"/>
    <property type="match status" value="1"/>
</dbReference>
<dbReference type="CDD" id="cd16917">
    <property type="entry name" value="HATPase_UhpB-NarQ-NarX-like"/>
    <property type="match status" value="1"/>
</dbReference>
<dbReference type="Gene3D" id="3.30.565.10">
    <property type="entry name" value="Histidine kinase-like ATPase, C-terminal domain"/>
    <property type="match status" value="1"/>
</dbReference>
<dbReference type="InterPro" id="IPR036890">
    <property type="entry name" value="HATPase_C_sf"/>
</dbReference>
<feature type="domain" description="Histidine kinase" evidence="6">
    <location>
        <begin position="485"/>
        <end position="569"/>
    </location>
</feature>
<keyword evidence="5" id="KW-0472">Membrane</keyword>
<dbReference type="SMART" id="SM00387">
    <property type="entry name" value="HATPase_c"/>
    <property type="match status" value="1"/>
</dbReference>
<dbReference type="SUPFAM" id="SSF55874">
    <property type="entry name" value="ATPase domain of HSP90 chaperone/DNA topoisomerase II/histidine kinase"/>
    <property type="match status" value="1"/>
</dbReference>
<keyword evidence="3" id="KW-0902">Two-component regulatory system</keyword>
<evidence type="ECO:0000256" key="1">
    <source>
        <dbReference type="ARBA" id="ARBA00022679"/>
    </source>
</evidence>
<feature type="transmembrane region" description="Helical" evidence="5">
    <location>
        <begin position="91"/>
        <end position="110"/>
    </location>
</feature>
<keyword evidence="1" id="KW-0808">Transferase</keyword>
<evidence type="ECO:0000256" key="4">
    <source>
        <dbReference type="SAM" id="MobiDB-lite"/>
    </source>
</evidence>
<dbReference type="RefSeq" id="WP_345136327.1">
    <property type="nucleotide sequence ID" value="NZ_BAABAT010000035.1"/>
</dbReference>
<dbReference type="InterPro" id="IPR050482">
    <property type="entry name" value="Sensor_HK_TwoCompSys"/>
</dbReference>
<feature type="region of interest" description="Disordered" evidence="4">
    <location>
        <begin position="297"/>
        <end position="317"/>
    </location>
</feature>
<dbReference type="PROSITE" id="PS50109">
    <property type="entry name" value="HIS_KIN"/>
    <property type="match status" value="1"/>
</dbReference>
<keyword evidence="2" id="KW-0418">Kinase</keyword>
<gene>
    <name evidence="7" type="ORF">GCM10022255_083960</name>
</gene>
<evidence type="ECO:0000256" key="3">
    <source>
        <dbReference type="ARBA" id="ARBA00023012"/>
    </source>
</evidence>
<keyword evidence="5" id="KW-1133">Transmembrane helix</keyword>
<sequence length="569" mass="60505">MTVSRQSTVIGIAGALAAAFGLFAIVTAWGCSPFGFWVDLVSQPVGLFFVAVGVVVGVNQPNGARMGWLLLAMGTAYYLSDLQCSTDRRLFVAGFVLFQVNSVVLTHLLLASPDGRLRPRSATVVVVALYVTTPLFQALRALAEDPLQPQLWGDPDADYSVWALAGSIVGALLTAAALLLVLRRWIKESRAARRARRLFWLSVSLVGVAAGAAAAGALLHVPIGGQGAILVGYDLAIALVGAAALVGGPISTLLAHRRMTRMLAGLDAGTRLGDRLAHALGDPGLVLLYPRADGDGWEDEAGRRAEPPAGSVETPVGPQDAPMALLAHDRFLQEYPQSERLAAAATIARLIIGVQIADRARLREIQALHAANERSQRKVERDTRHATMLALHDGPANELWVLVGRLKDLESGCTVAADRQQLHALHSGFLAAIENLRSAIRGIHPPKLIDEGVEPAVRSAFAGTTPKLTFDAPPRRWPPDLEFDMYNILREAIANAQKHAQATSIDVTIRQDGDRIVIVVADDGQGGVRTDRFGSGMSTMRRRAEGHGGRLDVSSGAGGTTITVSLSCA</sequence>
<feature type="transmembrane region" description="Helical" evidence="5">
    <location>
        <begin position="36"/>
        <end position="56"/>
    </location>
</feature>
<keyword evidence="8" id="KW-1185">Reference proteome</keyword>
<comment type="caution">
    <text evidence="7">The sequence shown here is derived from an EMBL/GenBank/DDBJ whole genome shotgun (WGS) entry which is preliminary data.</text>
</comment>
<feature type="transmembrane region" description="Helical" evidence="5">
    <location>
        <begin position="122"/>
        <end position="139"/>
    </location>
</feature>
<keyword evidence="5" id="KW-0812">Transmembrane</keyword>
<feature type="transmembrane region" description="Helical" evidence="5">
    <location>
        <begin position="198"/>
        <end position="223"/>
    </location>
</feature>
<name>A0ABP8DM72_9ACTN</name>
<dbReference type="InterPro" id="IPR005467">
    <property type="entry name" value="His_kinase_dom"/>
</dbReference>
<evidence type="ECO:0000313" key="8">
    <source>
        <dbReference type="Proteomes" id="UP001500620"/>
    </source>
</evidence>
<evidence type="ECO:0000313" key="7">
    <source>
        <dbReference type="EMBL" id="GAA4259422.1"/>
    </source>
</evidence>
<evidence type="ECO:0000256" key="2">
    <source>
        <dbReference type="ARBA" id="ARBA00022777"/>
    </source>
</evidence>
<feature type="transmembrane region" description="Helical" evidence="5">
    <location>
        <begin position="235"/>
        <end position="255"/>
    </location>
</feature>
<accession>A0ABP8DM72</accession>
<reference evidence="8" key="1">
    <citation type="journal article" date="2019" name="Int. J. Syst. Evol. Microbiol.">
        <title>The Global Catalogue of Microorganisms (GCM) 10K type strain sequencing project: providing services to taxonomists for standard genome sequencing and annotation.</title>
        <authorList>
            <consortium name="The Broad Institute Genomics Platform"/>
            <consortium name="The Broad Institute Genome Sequencing Center for Infectious Disease"/>
            <person name="Wu L."/>
            <person name="Ma J."/>
        </authorList>
    </citation>
    <scope>NUCLEOTIDE SEQUENCE [LARGE SCALE GENOMIC DNA]</scope>
    <source>
        <strain evidence="8">JCM 17441</strain>
    </source>
</reference>
<protein>
    <recommendedName>
        <fullName evidence="6">Histidine kinase domain-containing protein</fullName>
    </recommendedName>
</protein>
<evidence type="ECO:0000256" key="5">
    <source>
        <dbReference type="SAM" id="Phobius"/>
    </source>
</evidence>
<dbReference type="Proteomes" id="UP001500620">
    <property type="component" value="Unassembled WGS sequence"/>
</dbReference>
<organism evidence="7 8">
    <name type="scientific">Dactylosporangium darangshiense</name>
    <dbReference type="NCBI Taxonomy" id="579108"/>
    <lineage>
        <taxon>Bacteria</taxon>
        <taxon>Bacillati</taxon>
        <taxon>Actinomycetota</taxon>
        <taxon>Actinomycetes</taxon>
        <taxon>Micromonosporales</taxon>
        <taxon>Micromonosporaceae</taxon>
        <taxon>Dactylosporangium</taxon>
    </lineage>
</organism>
<dbReference type="EMBL" id="BAABAT010000035">
    <property type="protein sequence ID" value="GAA4259422.1"/>
    <property type="molecule type" value="Genomic_DNA"/>
</dbReference>
<feature type="transmembrane region" description="Helical" evidence="5">
    <location>
        <begin position="159"/>
        <end position="186"/>
    </location>
</feature>
<feature type="transmembrane region" description="Helical" evidence="5">
    <location>
        <begin position="7"/>
        <end position="30"/>
    </location>
</feature>
<dbReference type="PANTHER" id="PTHR24421">
    <property type="entry name" value="NITRATE/NITRITE SENSOR PROTEIN NARX-RELATED"/>
    <property type="match status" value="1"/>
</dbReference>